<keyword evidence="4" id="KW-0808">Transferase</keyword>
<evidence type="ECO:0000256" key="1">
    <source>
        <dbReference type="SAM" id="Phobius"/>
    </source>
</evidence>
<evidence type="ECO:0000259" key="2">
    <source>
        <dbReference type="Pfam" id="PF14501"/>
    </source>
</evidence>
<keyword evidence="1" id="KW-0812">Transmembrane</keyword>
<dbReference type="Gene3D" id="3.30.565.10">
    <property type="entry name" value="Histidine kinase-like ATPase, C-terminal domain"/>
    <property type="match status" value="1"/>
</dbReference>
<organism evidence="4">
    <name type="scientific">Clostridioides difficile</name>
    <name type="common">Peptoclostridium difficile</name>
    <dbReference type="NCBI Taxonomy" id="1496"/>
    <lineage>
        <taxon>Bacteria</taxon>
        <taxon>Bacillati</taxon>
        <taxon>Bacillota</taxon>
        <taxon>Clostridia</taxon>
        <taxon>Peptostreptococcales</taxon>
        <taxon>Peptostreptococcaceae</taxon>
        <taxon>Clostridioides</taxon>
    </lineage>
</organism>
<protein>
    <submittedName>
        <fullName evidence="3 4">Sensor histidine kinase virs</fullName>
    </submittedName>
</protein>
<feature type="transmembrane region" description="Helical" evidence="1">
    <location>
        <begin position="94"/>
        <end position="114"/>
    </location>
</feature>
<feature type="transmembrane region" description="Helical" evidence="1">
    <location>
        <begin position="129"/>
        <end position="151"/>
    </location>
</feature>
<dbReference type="PANTHER" id="PTHR40448">
    <property type="entry name" value="TWO-COMPONENT SENSOR HISTIDINE KINASE"/>
    <property type="match status" value="1"/>
</dbReference>
<dbReference type="PATRIC" id="fig|1496.1373.peg.1523"/>
<reference evidence="4" key="1">
    <citation type="submission" date="2014-07" db="EMBL/GenBank/DDBJ databases">
        <authorList>
            <person name="Monot Marc"/>
        </authorList>
    </citation>
    <scope>NUCLEOTIDE SEQUENCE</scope>
    <source>
        <strain evidence="5">7032989</strain>
        <strain evidence="3">7032994</strain>
    </source>
</reference>
<dbReference type="EMBL" id="LK933338">
    <property type="protein sequence ID" value="CDT69737.1"/>
    <property type="molecule type" value="Genomic_DNA"/>
</dbReference>
<accession>A0A031WDB0</accession>
<evidence type="ECO:0000313" key="4">
    <source>
        <dbReference type="EMBL" id="CDS89556.1"/>
    </source>
</evidence>
<dbReference type="EMBL" id="LK932372">
    <property type="protein sequence ID" value="CDS85025.1"/>
    <property type="molecule type" value="Genomic_DNA"/>
</dbReference>
<dbReference type="Pfam" id="PF14501">
    <property type="entry name" value="HATPase_c_5"/>
    <property type="match status" value="1"/>
</dbReference>
<dbReference type="PANTHER" id="PTHR40448:SF1">
    <property type="entry name" value="TWO-COMPONENT SENSOR HISTIDINE KINASE"/>
    <property type="match status" value="1"/>
</dbReference>
<feature type="transmembrane region" description="Helical" evidence="1">
    <location>
        <begin position="163"/>
        <end position="182"/>
    </location>
</feature>
<name>A0A031WDB0_CLODI</name>
<evidence type="ECO:0000313" key="5">
    <source>
        <dbReference type="EMBL" id="CDT69737.1"/>
    </source>
</evidence>
<keyword evidence="4" id="KW-0418">Kinase</keyword>
<dbReference type="EMBL" id="LK932529">
    <property type="protein sequence ID" value="CDS89556.1"/>
    <property type="molecule type" value="Genomic_DNA"/>
</dbReference>
<dbReference type="SUPFAM" id="SSF55874">
    <property type="entry name" value="ATPase domain of HSP90 chaperone/DNA topoisomerase II/histidine kinase"/>
    <property type="match status" value="1"/>
</dbReference>
<feature type="transmembrane region" description="Helical" evidence="1">
    <location>
        <begin position="65"/>
        <end position="82"/>
    </location>
</feature>
<keyword evidence="1" id="KW-0472">Membrane</keyword>
<evidence type="ECO:0000313" key="3">
    <source>
        <dbReference type="EMBL" id="CDS85025.1"/>
    </source>
</evidence>
<dbReference type="InterPro" id="IPR036890">
    <property type="entry name" value="HATPase_C_sf"/>
</dbReference>
<feature type="transmembrane region" description="Helical" evidence="1">
    <location>
        <begin position="194"/>
        <end position="215"/>
    </location>
</feature>
<dbReference type="GO" id="GO:0016301">
    <property type="term" value="F:kinase activity"/>
    <property type="evidence" value="ECO:0007669"/>
    <property type="project" value="UniProtKB-KW"/>
</dbReference>
<dbReference type="AlphaFoldDB" id="A0A031WDB0"/>
<dbReference type="RefSeq" id="WP_021365891.1">
    <property type="nucleotide sequence ID" value="NZ_BBYB01000076.1"/>
</dbReference>
<feature type="domain" description="Sensor histidine kinase NatK-like C-terminal" evidence="2">
    <location>
        <begin position="332"/>
        <end position="435"/>
    </location>
</feature>
<dbReference type="InterPro" id="IPR032834">
    <property type="entry name" value="NatK-like_C"/>
</dbReference>
<sequence length="438" mass="50889">MLTNLSVGFWNIINLVSGTIDWIIFFLVIHLVGKRKISNIRYIFTTIIIIIFMAYINVVKVFPNIKILLCMVIGISFYITSYEDKIYKSIIVSLLFWLGLMVAEGSAVGLVVFINKLNNINITQHENLFRIQAIIMSKVFLFIGFILFKYFKLSLDFKPKDMILIGIPILSNIVSLLLIFEYNLRVNTITTENLFIFIFAILLILSSSIILLIVIGKIVQDDKLNLEYELINERIKTNYRNYENINEVHDRLKYVYHDLKNHMICIKNYDTKEEIISYINNLEFQISEFEHFKNTGNKTLDLILAEKISICKKYDIQIEDNINISKLNFIKNNDICSIFANSLDNAIEACMDINNEIEKRIEVKATYINKFAIIKFINTKVNDIKLIDKRIQTSKDDDKIHGIGLASIKYIVNKYGGETIVNYSDNEFILKIMIPIKS</sequence>
<dbReference type="GO" id="GO:0042802">
    <property type="term" value="F:identical protein binding"/>
    <property type="evidence" value="ECO:0007669"/>
    <property type="project" value="TreeGrafter"/>
</dbReference>
<feature type="transmembrane region" description="Helical" evidence="1">
    <location>
        <begin position="12"/>
        <end position="33"/>
    </location>
</feature>
<keyword evidence="1" id="KW-1133">Transmembrane helix</keyword>
<dbReference type="CDD" id="cd16935">
    <property type="entry name" value="HATPase_AgrC-ComD-like"/>
    <property type="match status" value="1"/>
</dbReference>
<gene>
    <name evidence="5" type="ORF">BN1095_640108</name>
    <name evidence="4" type="ORF">BN1096_740161</name>
    <name evidence="3" type="ORF">BN1097_360028</name>
</gene>
<dbReference type="GeneID" id="66355822"/>
<proteinExistence type="predicted"/>
<feature type="transmembrane region" description="Helical" evidence="1">
    <location>
        <begin position="40"/>
        <end position="59"/>
    </location>
</feature>